<dbReference type="InterPro" id="IPR001207">
    <property type="entry name" value="Transposase_mutator"/>
</dbReference>
<organism evidence="9 10">
    <name type="scientific">Nicotiana tabacum</name>
    <name type="common">Common tobacco</name>
    <dbReference type="NCBI Taxonomy" id="4097"/>
    <lineage>
        <taxon>Eukaryota</taxon>
        <taxon>Viridiplantae</taxon>
        <taxon>Streptophyta</taxon>
        <taxon>Embryophyta</taxon>
        <taxon>Tracheophyta</taxon>
        <taxon>Spermatophyta</taxon>
        <taxon>Magnoliopsida</taxon>
        <taxon>eudicotyledons</taxon>
        <taxon>Gunneridae</taxon>
        <taxon>Pentapetalae</taxon>
        <taxon>asterids</taxon>
        <taxon>lamiids</taxon>
        <taxon>Solanales</taxon>
        <taxon>Solanaceae</taxon>
        <taxon>Nicotianoideae</taxon>
        <taxon>Nicotianeae</taxon>
        <taxon>Nicotiana</taxon>
    </lineage>
</organism>
<dbReference type="RefSeq" id="XP_016498717.1">
    <property type="nucleotide sequence ID" value="XM_016643231.1"/>
</dbReference>
<gene>
    <name evidence="10" type="primary">LOC107817406</name>
</gene>
<evidence type="ECO:0000313" key="10">
    <source>
        <dbReference type="RefSeq" id="XP_016498717.1"/>
    </source>
</evidence>
<dbReference type="PANTHER" id="PTHR31973">
    <property type="entry name" value="POLYPROTEIN, PUTATIVE-RELATED"/>
    <property type="match status" value="1"/>
</dbReference>
<dbReference type="Pfam" id="PF04434">
    <property type="entry name" value="SWIM"/>
    <property type="match status" value="1"/>
</dbReference>
<evidence type="ECO:0000256" key="4">
    <source>
        <dbReference type="ARBA" id="ARBA00022833"/>
    </source>
</evidence>
<dbReference type="OrthoDB" id="1292073at2759"/>
<dbReference type="PROSITE" id="PS01007">
    <property type="entry name" value="TRANSPOSASE_MUTATOR"/>
    <property type="match status" value="1"/>
</dbReference>
<dbReference type="InterPro" id="IPR004332">
    <property type="entry name" value="Transposase_MuDR"/>
</dbReference>
<dbReference type="STRING" id="4097.A0A1S4CBW4"/>
<dbReference type="AlphaFoldDB" id="A0A1S4CBW4"/>
<reference evidence="10" key="2">
    <citation type="submission" date="2025-08" db="UniProtKB">
        <authorList>
            <consortium name="RefSeq"/>
        </authorList>
    </citation>
    <scope>IDENTIFICATION</scope>
</reference>
<keyword evidence="3 7" id="KW-0863">Zinc-finger</keyword>
<evidence type="ECO:0000259" key="8">
    <source>
        <dbReference type="PROSITE" id="PS50966"/>
    </source>
</evidence>
<evidence type="ECO:0000256" key="5">
    <source>
        <dbReference type="ARBA" id="ARBA00023125"/>
    </source>
</evidence>
<keyword evidence="1" id="KW-0815">Transposition</keyword>
<evidence type="ECO:0000256" key="6">
    <source>
        <dbReference type="ARBA" id="ARBA00023172"/>
    </source>
</evidence>
<dbReference type="KEGG" id="nta:107817406"/>
<keyword evidence="6" id="KW-0233">DNA recombination</keyword>
<dbReference type="InterPro" id="IPR006564">
    <property type="entry name" value="Znf_PMZ"/>
</dbReference>
<proteinExistence type="predicted"/>
<sequence>MFESQAVYSDSNNESDYREFEDSDYEDDILFDRNVDPSVETFSVNANENTRTNDDSREFISQELQKHMQNEDGDSDCVVSSDTKSLNSDSDASNEDFNFPKHNPKTDGSNSKLALGQVFQNKKEFKEAVTTHEVKRGRTVEWIKDDSERARGRCKHRPSCEWVILASKMHRDTNFQIKTYNSEHTCFCWNVKNKNVTSSWIAKKYMDKIKSNRDWKTSKFRDEVSRALGVDVSLCQAKKAKKKAISLIDGNLNDQFNMLWNYINEIVRSNPGTSVYMELKPNETPNNPSRFQRLYICFAACKEGFKAGCRKIVGVDGCWLKDSMYGAQLIAAVGLDGNNNIFPIAYAIVEKECNDTWQWFLNYLMIDIEIEEQYLWTFMSDKQKGLLEAFEEVLPNVSHRFCARHLHNNFKKAGFSGHTLKDAFWEAARATTVEAFNVCMLKILELDKEAHEWLSTKLPSEWIGTNRDKAEKWASGDICPTIKKKLHRNMKGASGYIPRKADSWNYEILGSTDNDTWTVDLFNKICSCRKWELSGIPCKHAIYAIWMKKHDIADYVHDCYKVETYMKAYTTIFPMNGQGHHKVPVADALAGPAQAPAMPIVVPCLQEALAQILSVCTRLAQAISVTTVAATSQVGGGTQTPAAHTPEQVVHGLQYPRAPPAQLVVDIARENKLVRLQDRDEWEAKRSRGSGSFGGAPSRGQFQHGRAVHSGMFS</sequence>
<dbReference type="Pfam" id="PF10551">
    <property type="entry name" value="MULE"/>
    <property type="match status" value="1"/>
</dbReference>
<evidence type="ECO:0000256" key="1">
    <source>
        <dbReference type="ARBA" id="ARBA00022578"/>
    </source>
</evidence>
<evidence type="ECO:0000256" key="3">
    <source>
        <dbReference type="ARBA" id="ARBA00022771"/>
    </source>
</evidence>
<keyword evidence="4" id="KW-0862">Zinc</keyword>
<dbReference type="GeneID" id="107817406"/>
<dbReference type="Proteomes" id="UP000790787">
    <property type="component" value="Chromosome 10"/>
</dbReference>
<evidence type="ECO:0000256" key="7">
    <source>
        <dbReference type="PROSITE-ProRule" id="PRU00325"/>
    </source>
</evidence>
<dbReference type="PANTHER" id="PTHR31973:SF192">
    <property type="entry name" value="SWIM-TYPE DOMAIN-CONTAINING PROTEIN"/>
    <property type="match status" value="1"/>
</dbReference>
<protein>
    <recommendedName>
        <fullName evidence="8">SWIM-type domain-containing protein</fullName>
    </recommendedName>
</protein>
<keyword evidence="9" id="KW-1185">Reference proteome</keyword>
<reference evidence="9" key="1">
    <citation type="journal article" date="2014" name="Nat. Commun.">
        <title>The tobacco genome sequence and its comparison with those of tomato and potato.</title>
        <authorList>
            <person name="Sierro N."/>
            <person name="Battey J.N."/>
            <person name="Ouadi S."/>
            <person name="Bakaher N."/>
            <person name="Bovet L."/>
            <person name="Willig A."/>
            <person name="Goepfert S."/>
            <person name="Peitsch M.C."/>
            <person name="Ivanov N.V."/>
        </authorList>
    </citation>
    <scope>NUCLEOTIDE SEQUENCE [LARGE SCALE GENOMIC DNA]</scope>
</reference>
<dbReference type="InterPro" id="IPR018289">
    <property type="entry name" value="MULE_transposase_dom"/>
</dbReference>
<dbReference type="GO" id="GO:0008270">
    <property type="term" value="F:zinc ion binding"/>
    <property type="evidence" value="ECO:0007669"/>
    <property type="project" value="UniProtKB-KW"/>
</dbReference>
<dbReference type="SMART" id="SM00575">
    <property type="entry name" value="ZnF_PMZ"/>
    <property type="match status" value="1"/>
</dbReference>
<dbReference type="Pfam" id="PF03108">
    <property type="entry name" value="DBD_Tnp_Mut"/>
    <property type="match status" value="1"/>
</dbReference>
<evidence type="ECO:0000313" key="9">
    <source>
        <dbReference type="Proteomes" id="UP000790787"/>
    </source>
</evidence>
<dbReference type="InterPro" id="IPR007527">
    <property type="entry name" value="Znf_SWIM"/>
</dbReference>
<dbReference type="OMA" id="ENRACAR"/>
<evidence type="ECO:0000256" key="2">
    <source>
        <dbReference type="ARBA" id="ARBA00022723"/>
    </source>
</evidence>
<accession>A0A1S4CBW4</accession>
<dbReference type="PaxDb" id="4097-A0A1S4CBW4"/>
<keyword evidence="2" id="KW-0479">Metal-binding</keyword>
<name>A0A1S4CBW4_TOBAC</name>
<keyword evidence="5" id="KW-0238">DNA-binding</keyword>
<dbReference type="GO" id="GO:0006313">
    <property type="term" value="P:DNA transposition"/>
    <property type="evidence" value="ECO:0007669"/>
    <property type="project" value="InterPro"/>
</dbReference>
<dbReference type="GO" id="GO:0004803">
    <property type="term" value="F:transposase activity"/>
    <property type="evidence" value="ECO:0007669"/>
    <property type="project" value="InterPro"/>
</dbReference>
<dbReference type="PROSITE" id="PS50966">
    <property type="entry name" value="ZF_SWIM"/>
    <property type="match status" value="1"/>
</dbReference>
<dbReference type="GO" id="GO:0003677">
    <property type="term" value="F:DNA binding"/>
    <property type="evidence" value="ECO:0007669"/>
    <property type="project" value="UniProtKB-KW"/>
</dbReference>